<keyword evidence="2" id="KW-1185">Reference proteome</keyword>
<proteinExistence type="predicted"/>
<evidence type="ECO:0000256" key="1">
    <source>
        <dbReference type="PROSITE-ProRule" id="PRU00339"/>
    </source>
</evidence>
<organism evidence="2 3">
    <name type="scientific">Limulus polyphemus</name>
    <name type="common">Atlantic horseshoe crab</name>
    <dbReference type="NCBI Taxonomy" id="6850"/>
    <lineage>
        <taxon>Eukaryota</taxon>
        <taxon>Metazoa</taxon>
        <taxon>Ecdysozoa</taxon>
        <taxon>Arthropoda</taxon>
        <taxon>Chelicerata</taxon>
        <taxon>Merostomata</taxon>
        <taxon>Xiphosura</taxon>
        <taxon>Limulidae</taxon>
        <taxon>Limulus</taxon>
    </lineage>
</organism>
<name>A0ABM1STW4_LIMPO</name>
<dbReference type="PANTHER" id="PTHR46512:SF10">
    <property type="entry name" value="FK506-BINDING PROTEIN-LIKE"/>
    <property type="match status" value="1"/>
</dbReference>
<evidence type="ECO:0000313" key="2">
    <source>
        <dbReference type="Proteomes" id="UP000694941"/>
    </source>
</evidence>
<dbReference type="SUPFAM" id="SSF48452">
    <property type="entry name" value="TPR-like"/>
    <property type="match status" value="1"/>
</dbReference>
<dbReference type="GeneID" id="111086842"/>
<reference evidence="3" key="1">
    <citation type="submission" date="2025-08" db="UniProtKB">
        <authorList>
            <consortium name="RefSeq"/>
        </authorList>
    </citation>
    <scope>IDENTIFICATION</scope>
    <source>
        <tissue evidence="3">Muscle</tissue>
    </source>
</reference>
<dbReference type="Pfam" id="PF00515">
    <property type="entry name" value="TPR_1"/>
    <property type="match status" value="1"/>
</dbReference>
<dbReference type="PROSITE" id="PS50293">
    <property type="entry name" value="TPR_REGION"/>
    <property type="match status" value="1"/>
</dbReference>
<dbReference type="Gene3D" id="1.25.40.10">
    <property type="entry name" value="Tetratricopeptide repeat domain"/>
    <property type="match status" value="1"/>
</dbReference>
<protein>
    <submittedName>
        <fullName evidence="3">Peptidyl-prolyl cis-trans isomerase FKBP62-like</fullName>
    </submittedName>
</protein>
<dbReference type="InterPro" id="IPR050754">
    <property type="entry name" value="FKBP4/5/8-like"/>
</dbReference>
<keyword evidence="1" id="KW-0802">TPR repeat</keyword>
<dbReference type="RefSeq" id="XP_022247070.1">
    <property type="nucleotide sequence ID" value="XM_022391362.1"/>
</dbReference>
<evidence type="ECO:0000313" key="3">
    <source>
        <dbReference type="RefSeq" id="XP_022247070.1"/>
    </source>
</evidence>
<dbReference type="InterPro" id="IPR019734">
    <property type="entry name" value="TPR_rpt"/>
</dbReference>
<dbReference type="InterPro" id="IPR011990">
    <property type="entry name" value="TPR-like_helical_dom_sf"/>
</dbReference>
<dbReference type="Proteomes" id="UP000694941">
    <property type="component" value="Unplaced"/>
</dbReference>
<gene>
    <name evidence="3" type="primary">LOC111086842</name>
</gene>
<feature type="repeat" description="TPR" evidence="1">
    <location>
        <begin position="245"/>
        <end position="278"/>
    </location>
</feature>
<dbReference type="SMART" id="SM00028">
    <property type="entry name" value="TPR"/>
    <property type="match status" value="2"/>
</dbReference>
<dbReference type="PROSITE" id="PS50005">
    <property type="entry name" value="TPR"/>
    <property type="match status" value="1"/>
</dbReference>
<sequence>MSEKTVMAETWNFSPWKPPPKFQKTVLNNGVGLNIPQEGAVCSVTLESQDTVLLPLVRGGSPETVELTVGEADTEIEQILDSCVRTMKAGEVCALRFCLDDDKIHRRTEIHQQCPVENTEESCNLDFPHAVNVKLEKFTEVPGIWQLQPEEKLQRASHHKDVGVKLFQKQETRAAFIRFSKAMKYIVSLEHDYSQQKQQFSSDTNFKNLKLLCHLNMAACQLKCKKFDLVVKNCTEALKIDPQCVKALYRRGSALLALQDYDQAKKDLEKAHELNPIDTAIVRQLKELKINVKKYDNKLAHGLKKLFS</sequence>
<accession>A0ABM1STW4</accession>
<dbReference type="PANTHER" id="PTHR46512">
    <property type="entry name" value="PEPTIDYLPROLYL ISOMERASE"/>
    <property type="match status" value="1"/>
</dbReference>